<evidence type="ECO:0000313" key="1">
    <source>
        <dbReference type="EMBL" id="MCQ8184373.1"/>
    </source>
</evidence>
<gene>
    <name evidence="1" type="ORF">NOG11_03145</name>
</gene>
<proteinExistence type="predicted"/>
<dbReference type="Proteomes" id="UP001142610">
    <property type="component" value="Unassembled WGS sequence"/>
</dbReference>
<protein>
    <submittedName>
        <fullName evidence="1">DUF5694 domain-containing protein</fullName>
    </submittedName>
</protein>
<name>A0A9X2L788_9PROT</name>
<reference evidence="1" key="1">
    <citation type="submission" date="2022-07" db="EMBL/GenBank/DDBJ databases">
        <title>Parvularcula maris sp. nov., an algicidal bacterium isolated from seawater.</title>
        <authorList>
            <person name="Li F."/>
        </authorList>
    </citation>
    <scope>NUCLEOTIDE SEQUENCE</scope>
    <source>
        <strain evidence="1">BGMRC 0090</strain>
    </source>
</reference>
<dbReference type="RefSeq" id="WP_256618175.1">
    <property type="nucleotide sequence ID" value="NZ_JANIBC010000001.1"/>
</dbReference>
<dbReference type="AlphaFoldDB" id="A0A9X2L788"/>
<sequence length="293" mass="32903">MRHFFLSLFAVLAAACSTTPGTDELTKRDEETVRVMVLGSYHFANPGRDLNNVEADNVFSPVRQRELEQLAKALSSFGPTVVAVEGTAEPPYDDPIFDAFDDAMLQSDPDEAVQIGYRLASEAGTYRVYAIDEFPSAEEQVHLPYGYFPFPPLSSFAEETGRTEDLERITDLSAFTRNFEEAQSTMTIPELLLLYNDGEGSERLDDFYWNVTTFGEGENQPGPELAAFWFLRNAKIFNKMVQVTRPGDRVVIVYGAGHGAWLRELVEKTDGYELEPVAPYLRRAAHELEGMSR</sequence>
<dbReference type="PROSITE" id="PS51257">
    <property type="entry name" value="PROKAR_LIPOPROTEIN"/>
    <property type="match status" value="1"/>
</dbReference>
<comment type="caution">
    <text evidence="1">The sequence shown here is derived from an EMBL/GenBank/DDBJ whole genome shotgun (WGS) entry which is preliminary data.</text>
</comment>
<accession>A0A9X2L788</accession>
<keyword evidence="2" id="KW-1185">Reference proteome</keyword>
<evidence type="ECO:0000313" key="2">
    <source>
        <dbReference type="Proteomes" id="UP001142610"/>
    </source>
</evidence>
<dbReference type="Pfam" id="PF18950">
    <property type="entry name" value="DUF5694"/>
    <property type="match status" value="1"/>
</dbReference>
<dbReference type="InterPro" id="IPR043749">
    <property type="entry name" value="DUF5694"/>
</dbReference>
<dbReference type="EMBL" id="JANIBC010000001">
    <property type="protein sequence ID" value="MCQ8184373.1"/>
    <property type="molecule type" value="Genomic_DNA"/>
</dbReference>
<organism evidence="1 2">
    <name type="scientific">Parvularcula maris</name>
    <dbReference type="NCBI Taxonomy" id="2965077"/>
    <lineage>
        <taxon>Bacteria</taxon>
        <taxon>Pseudomonadati</taxon>
        <taxon>Pseudomonadota</taxon>
        <taxon>Alphaproteobacteria</taxon>
        <taxon>Parvularculales</taxon>
        <taxon>Parvularculaceae</taxon>
        <taxon>Parvularcula</taxon>
    </lineage>
</organism>